<proteinExistence type="evidence at transcript level"/>
<feature type="compositionally biased region" description="Low complexity" evidence="1">
    <location>
        <begin position="213"/>
        <end position="237"/>
    </location>
</feature>
<dbReference type="Gene3D" id="3.40.33.10">
    <property type="entry name" value="CAP"/>
    <property type="match status" value="2"/>
</dbReference>
<dbReference type="Pfam" id="PF00188">
    <property type="entry name" value="CAP"/>
    <property type="match status" value="2"/>
</dbReference>
<dbReference type="PROSITE" id="PS01009">
    <property type="entry name" value="CRISP_1"/>
    <property type="match status" value="1"/>
</dbReference>
<feature type="signal peptide" evidence="2">
    <location>
        <begin position="1"/>
        <end position="20"/>
    </location>
</feature>
<dbReference type="InterPro" id="IPR014044">
    <property type="entry name" value="CAP_dom"/>
</dbReference>
<reference evidence="4" key="1">
    <citation type="journal article" date="2008" name="Int. J. Parasitol.">
        <title>Gender-enriched transcription of activation associated secreted proteins in Ostertagia ostertagi.</title>
        <authorList>
            <person name="Visser A."/>
            <person name="Van Zeveren A.M."/>
            <person name="Meyvis Y."/>
            <person name="Peelaers I."/>
            <person name="Van den Broeck W."/>
            <person name="Gevaert K."/>
            <person name="Vercruysse J."/>
            <person name="Claerebout E."/>
            <person name="Geldhof P."/>
        </authorList>
    </citation>
    <scope>NUCLEOTIDE SEQUENCE</scope>
</reference>
<dbReference type="InterPro" id="IPR001283">
    <property type="entry name" value="CRISP-related"/>
</dbReference>
<organism evidence="4">
    <name type="scientific">Ostertagia ostertagi</name>
    <name type="common">Brown stomach worm</name>
    <name type="synonym">Strongylus ostertagi</name>
    <dbReference type="NCBI Taxonomy" id="6317"/>
    <lineage>
        <taxon>Eukaryota</taxon>
        <taxon>Metazoa</taxon>
        <taxon>Ecdysozoa</taxon>
        <taxon>Nematoda</taxon>
        <taxon>Chromadorea</taxon>
        <taxon>Rhabditida</taxon>
        <taxon>Rhabditina</taxon>
        <taxon>Rhabditomorpha</taxon>
        <taxon>Strongyloidea</taxon>
        <taxon>Trichostrongylidae</taxon>
        <taxon>Ostertagia</taxon>
    </lineage>
</organism>
<dbReference type="SUPFAM" id="SSF55797">
    <property type="entry name" value="PR-1-like"/>
    <property type="match status" value="2"/>
</dbReference>
<dbReference type="PRINTS" id="PR00837">
    <property type="entry name" value="V5TPXLIKE"/>
</dbReference>
<feature type="region of interest" description="Disordered" evidence="1">
    <location>
        <begin position="211"/>
        <end position="243"/>
    </location>
</feature>
<dbReference type="AlphaFoldDB" id="A6H549"/>
<evidence type="ECO:0000259" key="3">
    <source>
        <dbReference type="SMART" id="SM00198"/>
    </source>
</evidence>
<evidence type="ECO:0000256" key="1">
    <source>
        <dbReference type="SAM" id="MobiDB-lite"/>
    </source>
</evidence>
<feature type="chain" id="PRO_5002698454" evidence="2">
    <location>
        <begin position="21"/>
        <end position="444"/>
    </location>
</feature>
<dbReference type="SMART" id="SM00198">
    <property type="entry name" value="SCP"/>
    <property type="match status" value="2"/>
</dbReference>
<accession>A6H549</accession>
<protein>
    <submittedName>
        <fullName evidence="4">Two-domain activation associated secreted protein ASP4</fullName>
    </submittedName>
</protein>
<dbReference type="GO" id="GO:0005576">
    <property type="term" value="C:extracellular region"/>
    <property type="evidence" value="ECO:0007669"/>
    <property type="project" value="InterPro"/>
</dbReference>
<dbReference type="PRINTS" id="PR00838">
    <property type="entry name" value="V5ALLERGEN"/>
</dbReference>
<evidence type="ECO:0000313" key="4">
    <source>
        <dbReference type="EMBL" id="CAO00417.1"/>
    </source>
</evidence>
<dbReference type="EMBL" id="AM747039">
    <property type="protein sequence ID" value="CAO00417.1"/>
    <property type="molecule type" value="mRNA"/>
</dbReference>
<dbReference type="PANTHER" id="PTHR10334">
    <property type="entry name" value="CYSTEINE-RICH SECRETORY PROTEIN-RELATED"/>
    <property type="match status" value="1"/>
</dbReference>
<dbReference type="InterPro" id="IPR035940">
    <property type="entry name" value="CAP_sf"/>
</dbReference>
<gene>
    <name evidence="4" type="primary">asp4</name>
</gene>
<feature type="domain" description="SCP" evidence="3">
    <location>
        <begin position="250"/>
        <end position="411"/>
    </location>
</feature>
<dbReference type="InterPro" id="IPR018244">
    <property type="entry name" value="Allrgn_V5/Tpx1_CS"/>
</dbReference>
<evidence type="ECO:0000256" key="2">
    <source>
        <dbReference type="SAM" id="SignalP"/>
    </source>
</evidence>
<keyword evidence="2" id="KW-0732">Signal</keyword>
<dbReference type="PROSITE" id="PS01010">
    <property type="entry name" value="CRISP_2"/>
    <property type="match status" value="1"/>
</dbReference>
<sequence>MLATAAAFLLLALVCPYAKAGYGCPRSLTQSDRTRTIFLDFHNEVRRNISLGRQPNKQGFLGPAKNMYELGWDCNLEQKALEQISSCAFSIKPGLAQNIIRMTFRGYGEEAILKFAQKAWVDVVRYGSVTNRFQYWFETLANIANSKTLKVGCAYKTCGGSSMFVSCVYEGRRLLPNHVLWETGRACQCDAYAASSCSNSLCVTGKPVGPKATTTTTTTTTTTRRPAVVKPPAKEPASTTCATNKGMTDELRQIFLTKHNYYRSYVAKGQAKDKLITKGNAPKAARMRKMVYDCRVEASAMRHAKKCKYGHSDGSERPDLGESVWAISYNRMDKARSAEMSCDDWFGELAKNGVGRENVLTKKLFYRPNKQIGHYTQMVWQNTYKLGCAVEWCPTMTFVVCQYNPPGNYLGQLIYEVGEPCRNDGDCRCPKCKCSRNEALCIVP</sequence>
<dbReference type="InterPro" id="IPR002413">
    <property type="entry name" value="V5_allergen-like"/>
</dbReference>
<name>A6H549_OSTOS</name>
<dbReference type="CDD" id="cd05380">
    <property type="entry name" value="CAP_euk"/>
    <property type="match status" value="2"/>
</dbReference>
<feature type="domain" description="SCP" evidence="3">
    <location>
        <begin position="33"/>
        <end position="175"/>
    </location>
</feature>